<protein>
    <submittedName>
        <fullName evidence="4">Serine protease family S33</fullName>
    </submittedName>
</protein>
<dbReference type="AlphaFoldDB" id="A0A2P4WY85"/>
<evidence type="ECO:0000313" key="4">
    <source>
        <dbReference type="EMBL" id="POM58252.1"/>
    </source>
</evidence>
<feature type="domain" description="Peptidase S33 tripeptidyl aminopeptidase-like C-terminal" evidence="3">
    <location>
        <begin position="440"/>
        <end position="521"/>
    </location>
</feature>
<keyword evidence="5" id="KW-1185">Reference proteome</keyword>
<dbReference type="InterPro" id="IPR013595">
    <property type="entry name" value="Pept_S33_TAP-like_C"/>
</dbReference>
<dbReference type="SUPFAM" id="SSF53474">
    <property type="entry name" value="alpha/beta-Hydrolases"/>
    <property type="match status" value="1"/>
</dbReference>
<dbReference type="GO" id="GO:0008233">
    <property type="term" value="F:peptidase activity"/>
    <property type="evidence" value="ECO:0007669"/>
    <property type="project" value="UniProtKB-KW"/>
</dbReference>
<dbReference type="PANTHER" id="PTHR43039">
    <property type="entry name" value="ESTERASE-RELATED"/>
    <property type="match status" value="1"/>
</dbReference>
<keyword evidence="4" id="KW-0645">Protease</keyword>
<comment type="caution">
    <text evidence="4">The sequence shown here is derived from an EMBL/GenBank/DDBJ whole genome shotgun (WGS) entry which is preliminary data.</text>
</comment>
<keyword evidence="4" id="KW-0378">Hydrolase</keyword>
<evidence type="ECO:0000259" key="3">
    <source>
        <dbReference type="Pfam" id="PF08386"/>
    </source>
</evidence>
<dbReference type="GO" id="GO:0006508">
    <property type="term" value="P:proteolysis"/>
    <property type="evidence" value="ECO:0007669"/>
    <property type="project" value="UniProtKB-KW"/>
</dbReference>
<dbReference type="Gene3D" id="3.40.50.1820">
    <property type="entry name" value="alpha/beta hydrolase"/>
    <property type="match status" value="1"/>
</dbReference>
<gene>
    <name evidence="4" type="ORF">PHPALM_37128</name>
</gene>
<reference evidence="4 5" key="1">
    <citation type="journal article" date="2017" name="Genome Biol. Evol.">
        <title>Phytophthora megakarya and P. palmivora, closely related causal agents of cacao black pod rot, underwent increases in genome sizes and gene numbers by different mechanisms.</title>
        <authorList>
            <person name="Ali S.S."/>
            <person name="Shao J."/>
            <person name="Lary D.J."/>
            <person name="Kronmiller B."/>
            <person name="Shen D."/>
            <person name="Strem M.D."/>
            <person name="Amoako-Attah I."/>
            <person name="Akrofi A.Y."/>
            <person name="Begoude B.A."/>
            <person name="Ten Hoopen G.M."/>
            <person name="Coulibaly K."/>
            <person name="Kebe B.I."/>
            <person name="Melnick R.L."/>
            <person name="Guiltinan M.J."/>
            <person name="Tyler B.M."/>
            <person name="Meinhardt L.W."/>
            <person name="Bailey B.A."/>
        </authorList>
    </citation>
    <scope>NUCLEOTIDE SEQUENCE [LARGE SCALE GENOMIC DNA]</scope>
    <source>
        <strain evidence="5">sbr112.9</strain>
    </source>
</reference>
<organism evidence="4 5">
    <name type="scientific">Phytophthora palmivora</name>
    <dbReference type="NCBI Taxonomy" id="4796"/>
    <lineage>
        <taxon>Eukaryota</taxon>
        <taxon>Sar</taxon>
        <taxon>Stramenopiles</taxon>
        <taxon>Oomycota</taxon>
        <taxon>Peronosporomycetes</taxon>
        <taxon>Peronosporales</taxon>
        <taxon>Peronosporaceae</taxon>
        <taxon>Phytophthora</taxon>
    </lineage>
</organism>
<dbReference type="Pfam" id="PF00561">
    <property type="entry name" value="Abhydrolase_1"/>
    <property type="match status" value="1"/>
</dbReference>
<proteinExistence type="inferred from homology"/>
<dbReference type="EMBL" id="NCKW01020302">
    <property type="protein sequence ID" value="POM58252.1"/>
    <property type="molecule type" value="Genomic_DNA"/>
</dbReference>
<dbReference type="Pfam" id="PF08386">
    <property type="entry name" value="Abhydrolase_4"/>
    <property type="match status" value="1"/>
</dbReference>
<dbReference type="InterPro" id="IPR000073">
    <property type="entry name" value="AB_hydrolase_1"/>
</dbReference>
<name>A0A2P4WY85_9STRA</name>
<dbReference type="InterPro" id="IPR029058">
    <property type="entry name" value="AB_hydrolase_fold"/>
</dbReference>
<sequence length="569" mass="61245">MAMAVTTVSAASNSTVSHNLNGWYPCSEYTFSDAGSANGHDAQCAVYSAPLCYPGICETPEGVNPEVDVFVKRLPATTGNPDTASNVWLLQGGPGSSSTGYMKTLHSQLEGAVNVYTMDHRGTGRSTLLDCVAAQVTTTGSPFGAQIDPSEVPSCAEDLQIKYGDLASFSVTTAATDLATFISKYTNGKSTIVYGVSYGTMFAERLMHLNPPEVTGYVLDGVATTSGAPADEFFYGSKWDINFGEVGDAFLALCERDSNCKARFEPNGLNNTLQSLIDRFDNDPNSTCAALVNDTQGLGTPSPSLGLRSVLGSALMDSYLRTLIPPVVYRLQRCSPEDLDVLTQFLSSVAASAQTTTQDSAYESTLLYSLIVYSEMWQSPLPSMTEMMARITGAKMSSGGGIYAMNPLYCAFSKEKSKSCDEFNVGNYDTNGIVYKRDQYWNKTATIPNHVSVLLMSGKLDPQTPNKYAESLLNTLNGENKELIVFDYASHGTIMTTQMVAGDPLSETCGMKVLASYVRNGGDLARLDKSCIDKMPAFNLTTPDSYTTYYLGTEDAYDGVFNSSLVSSY</sequence>
<evidence type="ECO:0000256" key="1">
    <source>
        <dbReference type="ARBA" id="ARBA00008645"/>
    </source>
</evidence>
<accession>A0A2P4WY85</accession>
<evidence type="ECO:0000259" key="2">
    <source>
        <dbReference type="Pfam" id="PF00561"/>
    </source>
</evidence>
<comment type="similarity">
    <text evidence="1">Belongs to the AB hydrolase superfamily.</text>
</comment>
<dbReference type="Proteomes" id="UP000237271">
    <property type="component" value="Unassembled WGS sequence"/>
</dbReference>
<feature type="domain" description="AB hydrolase-1" evidence="2">
    <location>
        <begin position="89"/>
        <end position="228"/>
    </location>
</feature>
<dbReference type="OrthoDB" id="425534at2759"/>
<evidence type="ECO:0000313" key="5">
    <source>
        <dbReference type="Proteomes" id="UP000237271"/>
    </source>
</evidence>